<organism evidence="2 3">
    <name type="scientific">Trypanosoma cruzi</name>
    <dbReference type="NCBI Taxonomy" id="5693"/>
    <lineage>
        <taxon>Eukaryota</taxon>
        <taxon>Discoba</taxon>
        <taxon>Euglenozoa</taxon>
        <taxon>Kinetoplastea</taxon>
        <taxon>Metakinetoplastina</taxon>
        <taxon>Trypanosomatida</taxon>
        <taxon>Trypanosomatidae</taxon>
        <taxon>Trypanosoma</taxon>
        <taxon>Schizotrypanum</taxon>
    </lineage>
</organism>
<dbReference type="VEuPathDB" id="TriTrypDB:BCY84_15986"/>
<keyword evidence="1" id="KW-0472">Membrane</keyword>
<gene>
    <name evidence="2" type="ORF">C4B63_55g307c</name>
</gene>
<dbReference type="VEuPathDB" id="TriTrypDB:TcCLB.506575.54"/>
<dbReference type="VEuPathDB" id="TriTrypDB:C3747_6g2170c"/>
<dbReference type="VEuPathDB" id="TriTrypDB:TcG_02149"/>
<reference evidence="2 3" key="1">
    <citation type="journal article" date="2018" name="Microb. Genom.">
        <title>Expanding an expanded genome: long-read sequencing of Trypanosoma cruzi.</title>
        <authorList>
            <person name="Berna L."/>
            <person name="Rodriguez M."/>
            <person name="Chiribao M.L."/>
            <person name="Parodi-Talice A."/>
            <person name="Pita S."/>
            <person name="Rijo G."/>
            <person name="Alvarez-Valin F."/>
            <person name="Robello C."/>
        </authorList>
    </citation>
    <scope>NUCLEOTIDE SEQUENCE [LARGE SCALE GENOMIC DNA]</scope>
    <source>
        <strain evidence="2 3">Dm28c</strain>
    </source>
</reference>
<dbReference type="VEuPathDB" id="TriTrypDB:TcCLB.511217.39"/>
<dbReference type="VEuPathDB" id="TriTrypDB:TcCL_NonESM03893"/>
<accession>A0A2V2V2Z9</accession>
<feature type="transmembrane region" description="Helical" evidence="1">
    <location>
        <begin position="6"/>
        <end position="22"/>
    </location>
</feature>
<dbReference type="VEuPathDB" id="TriTrypDB:TcYC6_0055500"/>
<proteinExistence type="predicted"/>
<keyword evidence="1" id="KW-1133">Transmembrane helix</keyword>
<evidence type="ECO:0000313" key="2">
    <source>
        <dbReference type="EMBL" id="PWU89902.1"/>
    </source>
</evidence>
<sequence>MAIHTPWIFLAVVGVPLFMVYTKAKRMDAKETHEIQMRVKYRAEFWRKGNEFVWLHANNVQKQLIDTADKMIGVEVPRSSLAASENDVKPWWRVWVVNQQ</sequence>
<dbReference type="AlphaFoldDB" id="A0A2V2V2Z9"/>
<evidence type="ECO:0000256" key="1">
    <source>
        <dbReference type="SAM" id="Phobius"/>
    </source>
</evidence>
<comment type="caution">
    <text evidence="2">The sequence shown here is derived from an EMBL/GenBank/DDBJ whole genome shotgun (WGS) entry which is preliminary data.</text>
</comment>
<dbReference type="VEuPathDB" id="TriTrypDB:C4B63_55g307c"/>
<protein>
    <submittedName>
        <fullName evidence="2">Uncharacterized protein</fullName>
    </submittedName>
</protein>
<dbReference type="Proteomes" id="UP000246121">
    <property type="component" value="Unassembled WGS sequence"/>
</dbReference>
<dbReference type="EMBL" id="PRFA01000055">
    <property type="protein sequence ID" value="PWU89902.1"/>
    <property type="molecule type" value="Genomic_DNA"/>
</dbReference>
<keyword evidence="1" id="KW-0812">Transmembrane</keyword>
<dbReference type="VEuPathDB" id="TriTrypDB:TcBrA4_0005890"/>
<evidence type="ECO:0000313" key="3">
    <source>
        <dbReference type="Proteomes" id="UP000246121"/>
    </source>
</evidence>
<name>A0A2V2V2Z9_TRYCR</name>